<evidence type="ECO:0000256" key="4">
    <source>
        <dbReference type="ARBA" id="ARBA00022737"/>
    </source>
</evidence>
<dbReference type="NCBIfam" id="NF007013">
    <property type="entry name" value="PRK09477.1"/>
    <property type="match status" value="1"/>
</dbReference>
<dbReference type="PANTHER" id="PTHR30176:SF3">
    <property type="entry name" value="FERREDOXIN-TYPE PROTEIN NAPH"/>
    <property type="match status" value="1"/>
</dbReference>
<dbReference type="EMBL" id="BAAFGK010000005">
    <property type="protein sequence ID" value="GAB0058500.1"/>
    <property type="molecule type" value="Genomic_DNA"/>
</dbReference>
<dbReference type="PROSITE" id="PS00198">
    <property type="entry name" value="4FE4S_FER_1"/>
    <property type="match status" value="2"/>
</dbReference>
<dbReference type="Pfam" id="PF12801">
    <property type="entry name" value="Fer4_5"/>
    <property type="match status" value="2"/>
</dbReference>
<keyword evidence="11" id="KW-1185">Reference proteome</keyword>
<keyword evidence="1" id="KW-0813">Transport</keyword>
<dbReference type="RefSeq" id="WP_420906222.1">
    <property type="nucleotide sequence ID" value="NZ_BAAFGK010000005.1"/>
</dbReference>
<dbReference type="PANTHER" id="PTHR30176">
    <property type="entry name" value="FERREDOXIN-TYPE PROTEIN NAPH"/>
    <property type="match status" value="1"/>
</dbReference>
<dbReference type="PROSITE" id="PS51379">
    <property type="entry name" value="4FE4S_FER_2"/>
    <property type="match status" value="2"/>
</dbReference>
<keyword evidence="6" id="KW-0408">Iron</keyword>
<feature type="domain" description="4Fe-4S ferredoxin-type" evidence="9">
    <location>
        <begin position="215"/>
        <end position="245"/>
    </location>
</feature>
<sequence length="289" mass="31673">MKKRLAGDEAIEKKGWWPAHRWLVWRRLSQLGVLGLFLLGPAFDVWLIQGNLSASLFLDTLPMTDPLLFAQLLATSGMPATQAMLGFVVVVALYGLLGGRTFCAWVCPVNPIADLAAWMRRRFGIGGGWRGDRRIRHAVLVVVVATAGLSGLMVWEWINPMSLLHRGLIFGVWSGWLAVVGIFLFDLILSPHGWCGRLCPTGAVYALLGRRTPLAVSAVRRDACTDCRACHQVCPEAAVIDPALKGADKGVGPRITGMDCTRCGRCIDVCPDDVFEFDFHLPNISRVVP</sequence>
<proteinExistence type="predicted"/>
<keyword evidence="8" id="KW-0472">Membrane</keyword>
<dbReference type="NCBIfam" id="TIGR02163">
    <property type="entry name" value="napH"/>
    <property type="match status" value="1"/>
</dbReference>
<keyword evidence="8" id="KW-0812">Transmembrane</keyword>
<dbReference type="InterPro" id="IPR011886">
    <property type="entry name" value="NapH_MauN"/>
</dbReference>
<feature type="transmembrane region" description="Helical" evidence="8">
    <location>
        <begin position="31"/>
        <end position="48"/>
    </location>
</feature>
<dbReference type="SUPFAM" id="SSF54862">
    <property type="entry name" value="4Fe-4S ferredoxins"/>
    <property type="match status" value="1"/>
</dbReference>
<keyword evidence="5" id="KW-0249">Electron transport</keyword>
<evidence type="ECO:0000256" key="3">
    <source>
        <dbReference type="ARBA" id="ARBA00022723"/>
    </source>
</evidence>
<dbReference type="Proteomes" id="UP001628193">
    <property type="component" value="Unassembled WGS sequence"/>
</dbReference>
<reference evidence="10 11" key="2">
    <citation type="submission" date="2024-09" db="EMBL/GenBank/DDBJ databases">
        <title>Draft genome sequence of Candidatus Magnetaquicoccaceae bacterium FCR-1.</title>
        <authorList>
            <person name="Shimoshige H."/>
            <person name="Shimamura S."/>
            <person name="Taoka A."/>
            <person name="Kobayashi H."/>
            <person name="Maekawa T."/>
        </authorList>
    </citation>
    <scope>NUCLEOTIDE SEQUENCE [LARGE SCALE GENOMIC DNA]</scope>
    <source>
        <strain evidence="10 11">FCR-1</strain>
    </source>
</reference>
<accession>A0ABQ0CC79</accession>
<gene>
    <name evidence="10" type="primary">napH</name>
    <name evidence="10" type="ORF">SIID45300_02849</name>
</gene>
<dbReference type="Gene3D" id="3.30.70.20">
    <property type="match status" value="1"/>
</dbReference>
<keyword evidence="3" id="KW-0479">Metal-binding</keyword>
<comment type="caution">
    <text evidence="10">The sequence shown here is derived from an EMBL/GenBank/DDBJ whole genome shotgun (WGS) entry which is preliminary data.</text>
</comment>
<feature type="domain" description="4Fe-4S ferredoxin-type" evidence="9">
    <location>
        <begin position="251"/>
        <end position="280"/>
    </location>
</feature>
<evidence type="ECO:0000256" key="2">
    <source>
        <dbReference type="ARBA" id="ARBA00022485"/>
    </source>
</evidence>
<evidence type="ECO:0000256" key="7">
    <source>
        <dbReference type="ARBA" id="ARBA00023014"/>
    </source>
</evidence>
<organism evidence="10 11">
    <name type="scientific">Candidatus Magnetaquiglobus chichijimensis</name>
    <dbReference type="NCBI Taxonomy" id="3141448"/>
    <lineage>
        <taxon>Bacteria</taxon>
        <taxon>Pseudomonadati</taxon>
        <taxon>Pseudomonadota</taxon>
        <taxon>Magnetococcia</taxon>
        <taxon>Magnetococcales</taxon>
        <taxon>Candidatus Magnetaquicoccaceae</taxon>
        <taxon>Candidatus Magnetaquiglobus</taxon>
    </lineage>
</organism>
<evidence type="ECO:0000256" key="1">
    <source>
        <dbReference type="ARBA" id="ARBA00022448"/>
    </source>
</evidence>
<keyword evidence="8" id="KW-1133">Transmembrane helix</keyword>
<keyword evidence="2" id="KW-0004">4Fe-4S</keyword>
<feature type="transmembrane region" description="Helical" evidence="8">
    <location>
        <begin position="68"/>
        <end position="96"/>
    </location>
</feature>
<evidence type="ECO:0000256" key="6">
    <source>
        <dbReference type="ARBA" id="ARBA00023004"/>
    </source>
</evidence>
<evidence type="ECO:0000313" key="11">
    <source>
        <dbReference type="Proteomes" id="UP001628193"/>
    </source>
</evidence>
<protein>
    <submittedName>
        <fullName evidence="10">Ferredoxin-type protein NapH</fullName>
    </submittedName>
</protein>
<name>A0ABQ0CC79_9PROT</name>
<dbReference type="InterPro" id="IPR017900">
    <property type="entry name" value="4Fe4S_Fe_S_CS"/>
</dbReference>
<keyword evidence="4" id="KW-0677">Repeat</keyword>
<evidence type="ECO:0000313" key="10">
    <source>
        <dbReference type="EMBL" id="GAB0058500.1"/>
    </source>
</evidence>
<evidence type="ECO:0000256" key="8">
    <source>
        <dbReference type="SAM" id="Phobius"/>
    </source>
</evidence>
<evidence type="ECO:0000259" key="9">
    <source>
        <dbReference type="PROSITE" id="PS51379"/>
    </source>
</evidence>
<dbReference type="InterPro" id="IPR051684">
    <property type="entry name" value="Electron_Trans/Redox"/>
</dbReference>
<dbReference type="InterPro" id="IPR017896">
    <property type="entry name" value="4Fe4S_Fe-S-bd"/>
</dbReference>
<dbReference type="Pfam" id="PF13237">
    <property type="entry name" value="Fer4_10"/>
    <property type="match status" value="1"/>
</dbReference>
<feature type="transmembrane region" description="Helical" evidence="8">
    <location>
        <begin position="170"/>
        <end position="189"/>
    </location>
</feature>
<keyword evidence="7" id="KW-0411">Iron-sulfur</keyword>
<evidence type="ECO:0000256" key="5">
    <source>
        <dbReference type="ARBA" id="ARBA00022982"/>
    </source>
</evidence>
<reference evidence="10 11" key="1">
    <citation type="submission" date="2024-05" db="EMBL/GenBank/DDBJ databases">
        <authorList>
            <consortium name="Candidatus Magnetaquicoccaceae bacterium FCR-1 genome sequencing consortium"/>
            <person name="Shimoshige H."/>
            <person name="Shimamura S."/>
            <person name="Taoka A."/>
            <person name="Kobayashi H."/>
            <person name="Maekawa T."/>
        </authorList>
    </citation>
    <scope>NUCLEOTIDE SEQUENCE [LARGE SCALE GENOMIC DNA]</scope>
    <source>
        <strain evidence="10 11">FCR-1</strain>
    </source>
</reference>
<feature type="transmembrane region" description="Helical" evidence="8">
    <location>
        <begin position="138"/>
        <end position="158"/>
    </location>
</feature>